<reference evidence="2 3" key="1">
    <citation type="submission" date="2018-11" db="EMBL/GenBank/DDBJ databases">
        <authorList>
            <consortium name="Pathogen Informatics"/>
        </authorList>
    </citation>
    <scope>NUCLEOTIDE SEQUENCE [LARGE SCALE GENOMIC DNA]</scope>
</reference>
<dbReference type="EMBL" id="UYRU01047697">
    <property type="protein sequence ID" value="VDN09745.1"/>
    <property type="molecule type" value="Genomic_DNA"/>
</dbReference>
<accession>A0A3P7KXA6</accession>
<dbReference type="InterPro" id="IPR000477">
    <property type="entry name" value="RT_dom"/>
</dbReference>
<evidence type="ECO:0000259" key="1">
    <source>
        <dbReference type="PROSITE" id="PS50878"/>
    </source>
</evidence>
<dbReference type="AlphaFoldDB" id="A0A3P7KXA6"/>
<evidence type="ECO:0000313" key="2">
    <source>
        <dbReference type="EMBL" id="VDN09745.1"/>
    </source>
</evidence>
<keyword evidence="3" id="KW-1185">Reference proteome</keyword>
<sequence length="333" mass="38044">MVDFIEIDGRTVIISSCSTGITINTASAHNTELARFKVDIAALSEIHFSDEGYVEEVSAGYTFFYRGRLKAERRGASVAFAIQTDIEENASVENRWRQLRNTVQSIVQRVLSRVRHQHQDRFNENGAVISHLLAEKNCLHKAYRATKSAFYQSRRLVQQRLKEIQDQKKEERPPGNVDYKLDVSGLQQLSSEKASGSDAIHAAIYKYGGYQLTSNLTRLFQEMQRQGQGPQNFKDATIVHLYKRKGNRQLCDNNRGTSLLNIAGKISSRVLINSFNNDLEQKLLPESQCGFRRHRGTTDMIFGTRQLQEKCQEMCTHIYTTFVDLPKAFDRVN</sequence>
<protein>
    <recommendedName>
        <fullName evidence="1">Reverse transcriptase domain-containing protein</fullName>
    </recommendedName>
</protein>
<feature type="domain" description="Reverse transcriptase" evidence="1">
    <location>
        <begin position="222"/>
        <end position="333"/>
    </location>
</feature>
<organism evidence="2 3">
    <name type="scientific">Dibothriocephalus latus</name>
    <name type="common">Fish tapeworm</name>
    <name type="synonym">Diphyllobothrium latum</name>
    <dbReference type="NCBI Taxonomy" id="60516"/>
    <lineage>
        <taxon>Eukaryota</taxon>
        <taxon>Metazoa</taxon>
        <taxon>Spiralia</taxon>
        <taxon>Lophotrochozoa</taxon>
        <taxon>Platyhelminthes</taxon>
        <taxon>Cestoda</taxon>
        <taxon>Eucestoda</taxon>
        <taxon>Diphyllobothriidea</taxon>
        <taxon>Diphyllobothriidae</taxon>
        <taxon>Dibothriocephalus</taxon>
    </lineage>
</organism>
<dbReference type="Proteomes" id="UP000281553">
    <property type="component" value="Unassembled WGS sequence"/>
</dbReference>
<dbReference type="OrthoDB" id="6160583at2759"/>
<gene>
    <name evidence="2" type="ORF">DILT_LOCUS5576</name>
</gene>
<name>A0A3P7KXA6_DIBLA</name>
<dbReference type="PANTHER" id="PTHR19446">
    <property type="entry name" value="REVERSE TRANSCRIPTASES"/>
    <property type="match status" value="1"/>
</dbReference>
<dbReference type="PROSITE" id="PS50878">
    <property type="entry name" value="RT_POL"/>
    <property type="match status" value="1"/>
</dbReference>
<proteinExistence type="predicted"/>
<evidence type="ECO:0000313" key="3">
    <source>
        <dbReference type="Proteomes" id="UP000281553"/>
    </source>
</evidence>